<dbReference type="RefSeq" id="WP_284300175.1">
    <property type="nucleotide sequence ID" value="NZ_BSSV01000007.1"/>
</dbReference>
<reference evidence="4 5" key="1">
    <citation type="submission" date="2023-03" db="EMBL/GenBank/DDBJ databases">
        <title>Thalassotalea loyana LMG 22536T draft genome sequence.</title>
        <authorList>
            <person name="Sawabe T."/>
        </authorList>
    </citation>
    <scope>NUCLEOTIDE SEQUENCE [LARGE SCALE GENOMIC DNA]</scope>
    <source>
        <strain evidence="4 5">LMG 22536</strain>
    </source>
</reference>
<evidence type="ECO:0008006" key="6">
    <source>
        <dbReference type="Google" id="ProtNLM"/>
    </source>
</evidence>
<evidence type="ECO:0000256" key="1">
    <source>
        <dbReference type="ARBA" id="ARBA00022441"/>
    </source>
</evidence>
<accession>A0ABQ6HH47</accession>
<dbReference type="Proteomes" id="UP001157134">
    <property type="component" value="Unassembled WGS sequence"/>
</dbReference>
<keyword evidence="2" id="KW-0677">Repeat</keyword>
<evidence type="ECO:0000256" key="3">
    <source>
        <dbReference type="SAM" id="SignalP"/>
    </source>
</evidence>
<evidence type="ECO:0000256" key="2">
    <source>
        <dbReference type="ARBA" id="ARBA00022737"/>
    </source>
</evidence>
<evidence type="ECO:0000313" key="5">
    <source>
        <dbReference type="Proteomes" id="UP001157134"/>
    </source>
</evidence>
<proteinExistence type="predicted"/>
<comment type="caution">
    <text evidence="4">The sequence shown here is derived from an EMBL/GenBank/DDBJ whole genome shotgun (WGS) entry which is preliminary data.</text>
</comment>
<organism evidence="4 5">
    <name type="scientific">Thalassotalea loyana</name>
    <dbReference type="NCBI Taxonomy" id="280483"/>
    <lineage>
        <taxon>Bacteria</taxon>
        <taxon>Pseudomonadati</taxon>
        <taxon>Pseudomonadota</taxon>
        <taxon>Gammaproteobacteria</taxon>
        <taxon>Alteromonadales</taxon>
        <taxon>Colwelliaceae</taxon>
        <taxon>Thalassotalea</taxon>
    </lineage>
</organism>
<dbReference type="PANTHER" id="PTHR45632:SF3">
    <property type="entry name" value="KELCH-LIKE PROTEIN 32"/>
    <property type="match status" value="1"/>
</dbReference>
<dbReference type="Gene3D" id="2.120.10.80">
    <property type="entry name" value="Kelch-type beta propeller"/>
    <property type="match status" value="2"/>
</dbReference>
<feature type="signal peptide" evidence="3">
    <location>
        <begin position="1"/>
        <end position="24"/>
    </location>
</feature>
<keyword evidence="5" id="KW-1185">Reference proteome</keyword>
<keyword evidence="3" id="KW-0732">Signal</keyword>
<dbReference type="EMBL" id="BSSV01000007">
    <property type="protein sequence ID" value="GLX86794.1"/>
    <property type="molecule type" value="Genomic_DNA"/>
</dbReference>
<name>A0ABQ6HH47_9GAMM</name>
<gene>
    <name evidence="4" type="ORF">tloyanaT_30470</name>
</gene>
<dbReference type="SUPFAM" id="SSF117281">
    <property type="entry name" value="Kelch motif"/>
    <property type="match status" value="1"/>
</dbReference>
<sequence length="359" mass="39534">MSKRLLYTSALTTALLLFNQTIYAANSKNLANLPEAVANNAATQIHVNDDEYLISFSGLAQGKTHHDVHNKVFVYQASKNVWKTAKPVPIKKPIDGLVGRLASVAAAIGPNAYVFGGYTVAADHSEVSVPDVYRFDVVNNQYTELAPMPVPVDDSVALSYQERYIYLISGWHNDGNVNLVQVYDTQTDTWQQASPFPGKPVFGQAGGIVGDTMVICDGVKVDYYPQKRRGFSAEPACYKGKINDKDLTKIHWTTLPHPTGTARYRMAAMGDEASNSIVFIGGSDNPYNYSGIGYNQVPSEPDGALWRYSLSSNTWQKSKTNTNTMDHRALLKFNNQFITIGGMGENQAVLNTINVYQSR</sequence>
<evidence type="ECO:0000313" key="4">
    <source>
        <dbReference type="EMBL" id="GLX86794.1"/>
    </source>
</evidence>
<feature type="chain" id="PRO_5045041259" description="Galactose oxidase" evidence="3">
    <location>
        <begin position="25"/>
        <end position="359"/>
    </location>
</feature>
<dbReference type="Pfam" id="PF24681">
    <property type="entry name" value="Kelch_KLHDC2_KLHL20_DRC7"/>
    <property type="match status" value="1"/>
</dbReference>
<dbReference type="InterPro" id="IPR015915">
    <property type="entry name" value="Kelch-typ_b-propeller"/>
</dbReference>
<dbReference type="PANTHER" id="PTHR45632">
    <property type="entry name" value="LD33804P"/>
    <property type="match status" value="1"/>
</dbReference>
<protein>
    <recommendedName>
        <fullName evidence="6">Galactose oxidase</fullName>
    </recommendedName>
</protein>
<keyword evidence="1" id="KW-0880">Kelch repeat</keyword>